<dbReference type="EMBL" id="AP005000">
    <property type="protein sequence ID" value="BAD23158.1"/>
    <property type="molecule type" value="Genomic_DNA"/>
</dbReference>
<evidence type="ECO:0000313" key="3">
    <source>
        <dbReference type="Proteomes" id="UP000000763"/>
    </source>
</evidence>
<evidence type="ECO:0000256" key="1">
    <source>
        <dbReference type="SAM" id="MobiDB-lite"/>
    </source>
</evidence>
<dbReference type="Proteomes" id="UP000000763">
    <property type="component" value="Chromosome 2"/>
</dbReference>
<evidence type="ECO:0000313" key="2">
    <source>
        <dbReference type="EMBL" id="BAD23158.1"/>
    </source>
</evidence>
<feature type="region of interest" description="Disordered" evidence="1">
    <location>
        <begin position="1"/>
        <end position="36"/>
    </location>
</feature>
<name>Q6K6P4_ORYSJ</name>
<protein>
    <submittedName>
        <fullName evidence="2">Uncharacterized protein</fullName>
    </submittedName>
</protein>
<sequence>MGDGGKAVARGSQAAPWDPQAAAAQGMTQGPHATTRWSQEPASFDLIISLYVQCLKDVNQGIEK</sequence>
<reference evidence="3" key="2">
    <citation type="journal article" date="2008" name="Nucleic Acids Res.">
        <title>The rice annotation project database (RAP-DB): 2008 update.</title>
        <authorList>
            <consortium name="The rice annotation project (RAP)"/>
        </authorList>
    </citation>
    <scope>GENOME REANNOTATION</scope>
    <source>
        <strain evidence="3">cv. Nipponbare</strain>
    </source>
</reference>
<gene>
    <name evidence="2" type="primary">P0042D01.17</name>
</gene>
<organism evidence="2 3">
    <name type="scientific">Oryza sativa subsp. japonica</name>
    <name type="common">Rice</name>
    <dbReference type="NCBI Taxonomy" id="39947"/>
    <lineage>
        <taxon>Eukaryota</taxon>
        <taxon>Viridiplantae</taxon>
        <taxon>Streptophyta</taxon>
        <taxon>Embryophyta</taxon>
        <taxon>Tracheophyta</taxon>
        <taxon>Spermatophyta</taxon>
        <taxon>Magnoliopsida</taxon>
        <taxon>Liliopsida</taxon>
        <taxon>Poales</taxon>
        <taxon>Poaceae</taxon>
        <taxon>BOP clade</taxon>
        <taxon>Oryzoideae</taxon>
        <taxon>Oryzeae</taxon>
        <taxon>Oryzinae</taxon>
        <taxon>Oryza</taxon>
        <taxon>Oryza sativa</taxon>
    </lineage>
</organism>
<dbReference type="AlphaFoldDB" id="Q6K6P4"/>
<reference evidence="3" key="1">
    <citation type="journal article" date="2005" name="Nature">
        <title>The map-based sequence of the rice genome.</title>
        <authorList>
            <consortium name="International rice genome sequencing project (IRGSP)"/>
            <person name="Matsumoto T."/>
            <person name="Wu J."/>
            <person name="Kanamori H."/>
            <person name="Katayose Y."/>
            <person name="Fujisawa M."/>
            <person name="Namiki N."/>
            <person name="Mizuno H."/>
            <person name="Yamamoto K."/>
            <person name="Antonio B.A."/>
            <person name="Baba T."/>
            <person name="Sakata K."/>
            <person name="Nagamura Y."/>
            <person name="Aoki H."/>
            <person name="Arikawa K."/>
            <person name="Arita K."/>
            <person name="Bito T."/>
            <person name="Chiden Y."/>
            <person name="Fujitsuka N."/>
            <person name="Fukunaka R."/>
            <person name="Hamada M."/>
            <person name="Harada C."/>
            <person name="Hayashi A."/>
            <person name="Hijishita S."/>
            <person name="Honda M."/>
            <person name="Hosokawa S."/>
            <person name="Ichikawa Y."/>
            <person name="Idonuma A."/>
            <person name="Iijima M."/>
            <person name="Ikeda M."/>
            <person name="Ikeno M."/>
            <person name="Ito K."/>
            <person name="Ito S."/>
            <person name="Ito T."/>
            <person name="Ito Y."/>
            <person name="Ito Y."/>
            <person name="Iwabuchi A."/>
            <person name="Kamiya K."/>
            <person name="Karasawa W."/>
            <person name="Kurita K."/>
            <person name="Katagiri S."/>
            <person name="Kikuta A."/>
            <person name="Kobayashi H."/>
            <person name="Kobayashi N."/>
            <person name="Machita K."/>
            <person name="Maehara T."/>
            <person name="Masukawa M."/>
            <person name="Mizubayashi T."/>
            <person name="Mukai Y."/>
            <person name="Nagasaki H."/>
            <person name="Nagata Y."/>
            <person name="Naito S."/>
            <person name="Nakashima M."/>
            <person name="Nakama Y."/>
            <person name="Nakamichi Y."/>
            <person name="Nakamura M."/>
            <person name="Meguro A."/>
            <person name="Negishi M."/>
            <person name="Ohta I."/>
            <person name="Ohta T."/>
            <person name="Okamoto M."/>
            <person name="Ono N."/>
            <person name="Saji S."/>
            <person name="Sakaguchi M."/>
            <person name="Sakai K."/>
            <person name="Shibata M."/>
            <person name="Shimokawa T."/>
            <person name="Song J."/>
            <person name="Takazaki Y."/>
            <person name="Terasawa K."/>
            <person name="Tsugane M."/>
            <person name="Tsuji K."/>
            <person name="Ueda S."/>
            <person name="Waki K."/>
            <person name="Yamagata H."/>
            <person name="Yamamoto M."/>
            <person name="Yamamoto S."/>
            <person name="Yamane H."/>
            <person name="Yoshiki S."/>
            <person name="Yoshihara R."/>
            <person name="Yukawa K."/>
            <person name="Zhong H."/>
            <person name="Yano M."/>
            <person name="Yuan Q."/>
            <person name="Ouyang S."/>
            <person name="Liu J."/>
            <person name="Jones K.M."/>
            <person name="Gansberger K."/>
            <person name="Moffat K."/>
            <person name="Hill J."/>
            <person name="Bera J."/>
            <person name="Fadrosh D."/>
            <person name="Jin S."/>
            <person name="Johri S."/>
            <person name="Kim M."/>
            <person name="Overton L."/>
            <person name="Reardon M."/>
            <person name="Tsitrin T."/>
            <person name="Vuong H."/>
            <person name="Weaver B."/>
            <person name="Ciecko A."/>
            <person name="Tallon L."/>
            <person name="Jackson J."/>
            <person name="Pai G."/>
            <person name="Aken S.V."/>
            <person name="Utterback T."/>
            <person name="Reidmuller S."/>
            <person name="Feldblyum T."/>
            <person name="Hsiao J."/>
            <person name="Zismann V."/>
            <person name="Iobst S."/>
            <person name="de Vazeille A.R."/>
            <person name="Buell C.R."/>
            <person name="Ying K."/>
            <person name="Li Y."/>
            <person name="Lu T."/>
            <person name="Huang Y."/>
            <person name="Zhao Q."/>
            <person name="Feng Q."/>
            <person name="Zhang L."/>
            <person name="Zhu J."/>
            <person name="Weng Q."/>
            <person name="Mu J."/>
            <person name="Lu Y."/>
            <person name="Fan D."/>
            <person name="Liu Y."/>
            <person name="Guan J."/>
            <person name="Zhang Y."/>
            <person name="Yu S."/>
            <person name="Liu X."/>
            <person name="Zhang Y."/>
            <person name="Hong G."/>
            <person name="Han B."/>
            <person name="Choisne N."/>
            <person name="Demange N."/>
            <person name="Orjeda G."/>
            <person name="Samain S."/>
            <person name="Cattolico L."/>
            <person name="Pelletier E."/>
            <person name="Couloux A."/>
            <person name="Segurens B."/>
            <person name="Wincker P."/>
            <person name="D'Hont A."/>
            <person name="Scarpelli C."/>
            <person name="Weissenbach J."/>
            <person name="Salanoubat M."/>
            <person name="Quetier F."/>
            <person name="Yu Y."/>
            <person name="Kim H.R."/>
            <person name="Rambo T."/>
            <person name="Currie J."/>
            <person name="Collura K."/>
            <person name="Luo M."/>
            <person name="Yang T."/>
            <person name="Ammiraju J.S.S."/>
            <person name="Engler F."/>
            <person name="Soderlund C."/>
            <person name="Wing R.A."/>
            <person name="Palmer L.E."/>
            <person name="de la Bastide M."/>
            <person name="Spiegel L."/>
            <person name="Nascimento L."/>
            <person name="Zutavern T."/>
            <person name="O'Shaughnessy A."/>
            <person name="Dike S."/>
            <person name="Dedhia N."/>
            <person name="Preston R."/>
            <person name="Balija V."/>
            <person name="McCombie W.R."/>
            <person name="Chow T."/>
            <person name="Chen H."/>
            <person name="Chung M."/>
            <person name="Chen C."/>
            <person name="Shaw J."/>
            <person name="Wu H."/>
            <person name="Hsiao K."/>
            <person name="Chao Y."/>
            <person name="Chu M."/>
            <person name="Cheng C."/>
            <person name="Hour A."/>
            <person name="Lee P."/>
            <person name="Lin S."/>
            <person name="Lin Y."/>
            <person name="Liou J."/>
            <person name="Liu S."/>
            <person name="Hsing Y."/>
            <person name="Raghuvanshi S."/>
            <person name="Mohanty A."/>
            <person name="Bharti A.K."/>
            <person name="Gaur A."/>
            <person name="Gupta V."/>
            <person name="Kumar D."/>
            <person name="Ravi V."/>
            <person name="Vij S."/>
            <person name="Kapur A."/>
            <person name="Khurana P."/>
            <person name="Khurana P."/>
            <person name="Khurana J.P."/>
            <person name="Tyagi A.K."/>
            <person name="Gaikwad K."/>
            <person name="Singh A."/>
            <person name="Dalal V."/>
            <person name="Srivastava S."/>
            <person name="Dixit A."/>
            <person name="Pal A.K."/>
            <person name="Ghazi I.A."/>
            <person name="Yadav M."/>
            <person name="Pandit A."/>
            <person name="Bhargava A."/>
            <person name="Sureshbabu K."/>
            <person name="Batra K."/>
            <person name="Sharma T.R."/>
            <person name="Mohapatra T."/>
            <person name="Singh N.K."/>
            <person name="Messing J."/>
            <person name="Nelson A.B."/>
            <person name="Fuks G."/>
            <person name="Kavchok S."/>
            <person name="Keizer G."/>
            <person name="Linton E."/>
            <person name="Llaca V."/>
            <person name="Song R."/>
            <person name="Tanyolac B."/>
            <person name="Young S."/>
            <person name="Ho-Il K."/>
            <person name="Hahn J.H."/>
            <person name="Sangsakoo G."/>
            <person name="Vanavichit A."/>
            <person name="de Mattos Luiz.A.T."/>
            <person name="Zimmer P.D."/>
            <person name="Malone G."/>
            <person name="Dellagostin O."/>
            <person name="de Oliveira A.C."/>
            <person name="Bevan M."/>
            <person name="Bancroft I."/>
            <person name="Minx P."/>
            <person name="Cordum H."/>
            <person name="Wilson R."/>
            <person name="Cheng Z."/>
            <person name="Jin W."/>
            <person name="Jiang J."/>
            <person name="Leong S.A."/>
            <person name="Iwama H."/>
            <person name="Gojobori T."/>
            <person name="Itoh T."/>
            <person name="Niimura Y."/>
            <person name="Fujii Y."/>
            <person name="Habara T."/>
            <person name="Sakai H."/>
            <person name="Sato Y."/>
            <person name="Wilson G."/>
            <person name="Kumar K."/>
            <person name="McCouch S."/>
            <person name="Juretic N."/>
            <person name="Hoen D."/>
            <person name="Wright S."/>
            <person name="Bruskiewich R."/>
            <person name="Bureau T."/>
            <person name="Miyao A."/>
            <person name="Hirochika H."/>
            <person name="Nishikawa T."/>
            <person name="Kadowaki K."/>
            <person name="Sugiura M."/>
            <person name="Burr B."/>
            <person name="Sasaki T."/>
        </authorList>
    </citation>
    <scope>NUCLEOTIDE SEQUENCE [LARGE SCALE GENOMIC DNA]</scope>
    <source>
        <strain evidence="3">cv. Nipponbare</strain>
    </source>
</reference>
<proteinExistence type="predicted"/>
<feature type="compositionally biased region" description="Polar residues" evidence="1">
    <location>
        <begin position="26"/>
        <end position="36"/>
    </location>
</feature>
<accession>Q6K6P4</accession>
<feature type="compositionally biased region" description="Low complexity" evidence="1">
    <location>
        <begin position="13"/>
        <end position="25"/>
    </location>
</feature>